<dbReference type="PROSITE" id="PS00479">
    <property type="entry name" value="ZF_DAG_PE_1"/>
    <property type="match status" value="1"/>
</dbReference>
<evidence type="ECO:0000259" key="11">
    <source>
        <dbReference type="PROSITE" id="PS50003"/>
    </source>
</evidence>
<dbReference type="Pfam" id="PF00621">
    <property type="entry name" value="RhoGEF"/>
    <property type="match status" value="1"/>
</dbReference>
<dbReference type="InterPro" id="IPR001849">
    <property type="entry name" value="PH_domain"/>
</dbReference>
<feature type="non-terminal residue" evidence="14">
    <location>
        <position position="1"/>
    </location>
</feature>
<feature type="coiled-coil region" evidence="9">
    <location>
        <begin position="877"/>
        <end position="911"/>
    </location>
</feature>
<dbReference type="PANTHER" id="PTHR13944:SF22">
    <property type="entry name" value="RHO GUANINE NUCLEOTIDE EXCHANGE FACTOR 28"/>
    <property type="match status" value="1"/>
</dbReference>
<dbReference type="SMART" id="SM00109">
    <property type="entry name" value="C1"/>
    <property type="match status" value="1"/>
</dbReference>
<proteinExistence type="predicted"/>
<dbReference type="GO" id="GO:0005085">
    <property type="term" value="F:guanyl-nucleotide exchange factor activity"/>
    <property type="evidence" value="ECO:0007669"/>
    <property type="project" value="UniProtKB-KW"/>
</dbReference>
<dbReference type="PROSITE" id="PS50003">
    <property type="entry name" value="PH_DOMAIN"/>
    <property type="match status" value="1"/>
</dbReference>
<dbReference type="InterPro" id="IPR011993">
    <property type="entry name" value="PH-like_dom_sf"/>
</dbReference>
<name>A0A093IAY9_STRCA</name>
<evidence type="ECO:0000256" key="4">
    <source>
        <dbReference type="ARBA" id="ARBA00022658"/>
    </source>
</evidence>
<keyword evidence="3" id="KW-0597">Phosphoprotein</keyword>
<feature type="non-terminal residue" evidence="14">
    <location>
        <position position="1009"/>
    </location>
</feature>
<feature type="domain" description="PH" evidence="11">
    <location>
        <begin position="485"/>
        <end position="587"/>
    </location>
</feature>
<dbReference type="InterPro" id="IPR041020">
    <property type="entry name" value="PH_16"/>
</dbReference>
<feature type="compositionally biased region" description="Polar residues" evidence="10">
    <location>
        <begin position="150"/>
        <end position="161"/>
    </location>
</feature>
<dbReference type="GO" id="GO:0035023">
    <property type="term" value="P:regulation of Rho protein signal transduction"/>
    <property type="evidence" value="ECO:0007669"/>
    <property type="project" value="TreeGrafter"/>
</dbReference>
<keyword evidence="7" id="KW-0862">Zinc</keyword>
<evidence type="ECO:0000256" key="7">
    <source>
        <dbReference type="ARBA" id="ARBA00022833"/>
    </source>
</evidence>
<accession>A0A093IAY9</accession>
<reference evidence="14 15" key="1">
    <citation type="submission" date="2014-04" db="EMBL/GenBank/DDBJ databases">
        <title>Genome evolution of avian class.</title>
        <authorList>
            <person name="Zhang G."/>
            <person name="Li C."/>
        </authorList>
    </citation>
    <scope>NUCLEOTIDE SEQUENCE [LARGE SCALE GENOMIC DNA]</scope>
    <source>
        <strain evidence="14">BGI_N308</strain>
    </source>
</reference>
<dbReference type="STRING" id="441894.ENSSCUP00000025967"/>
<dbReference type="GO" id="GO:0008270">
    <property type="term" value="F:zinc ion binding"/>
    <property type="evidence" value="ECO:0007669"/>
    <property type="project" value="UniProtKB-KW"/>
</dbReference>
<keyword evidence="15" id="KW-1185">Reference proteome</keyword>
<keyword evidence="8 9" id="KW-0175">Coiled coil</keyword>
<evidence type="ECO:0000256" key="2">
    <source>
        <dbReference type="ARBA" id="ARBA00022490"/>
    </source>
</evidence>
<dbReference type="SMART" id="SM00325">
    <property type="entry name" value="RhoGEF"/>
    <property type="match status" value="1"/>
</dbReference>
<feature type="domain" description="Phorbol-ester/DAG-type" evidence="13">
    <location>
        <begin position="56"/>
        <end position="103"/>
    </location>
</feature>
<keyword evidence="5" id="KW-0479">Metal-binding</keyword>
<sequence>RIQEEEWDKYIVPSKTESEKCKVSRTFSFLMNRMTSTRNKCKTKNKDAKDKEKLNRHNFINGTFSGVLPCTACEKALLGKESLQCSYCSVTVHKSCKECAPVCTKCLCREGYRNVKHYSLGDISQPVFSSVHPSVSVPIGLSAGRREASQQSHALSKSVPSASFERRSMPFPEQDSETSTWRSKSRSEEMLQVLGTFSSMDSFMMEDDVDSSQWTDLSTDAQEFEAESWSLVVDPAFCSKQEKDVIKRQDVIFELMQTEVHHVHTLFIMSEIFRKGMKEELQLDHSTVDKIFPCLDELLEIHRQFFCRMKERRQESCEGGSERNFVISRIGDILVQQFSEENANKMKKIYGEFCSHQKEAVNLFKELQQNKKFQNFIKLRNSNLLARRRGIPECILLVTQRITKYPVLVERILQYSKEGTEEHKDLCKAFRLIKDMIAAVDLKVNEYEKKQKLLEILSRTENKTYTKLKNGHVFRKQDLMRKERILLHEGLVYWKTATGRFKDILALLLTDVLLFLQEKDQKYIFAAVDQKPSVISLQKLIVREVANEERGMFLISASSAGPEMYEVHTSSKEERNNWMRHIQDAVESCPEEEEEGKMSESDEDRRIAEAKASRIQKCQESLSSQDQQICSYLEDKLHIYAELGDMCGFEDVHVEPHLLIKPDSGETPQAASLLAAALREVESLQVAVTSSSQVSETERLSEENTEELSLKHKLSVNEILESFPDGIPFGRLFQSMAGSIENNIIKVVFGQMLKYMSFPGSTGTEIVQAIQNLTRLLYSIQAALTIQDSHRELRKLLLQENEKTSRGHSSRVNLLLEQEKHRNLGKQREELANIHKLKQQFQQEQQRWSRECYQRQREQEARESRLGQRERECRCQEELLELSREGLELQLQEYQQSLERLQEGQKMVEKERDSVKMQQKLLWHWKQSRQSSLFSSSGSHEIMGHNSSDSLHGENSFYLNEALVHMSLSSLNRSDSSLVYEDGVYGLHISNSDTARTSENQVDLKMDPS</sequence>
<evidence type="ECO:0000313" key="14">
    <source>
        <dbReference type="EMBL" id="KFV88292.1"/>
    </source>
</evidence>
<dbReference type="InterPro" id="IPR051632">
    <property type="entry name" value="Rho_GEF"/>
</dbReference>
<dbReference type="InterPro" id="IPR046349">
    <property type="entry name" value="C1-like_sf"/>
</dbReference>
<evidence type="ECO:0000256" key="6">
    <source>
        <dbReference type="ARBA" id="ARBA00022771"/>
    </source>
</evidence>
<dbReference type="CDD" id="cd00160">
    <property type="entry name" value="RhoGEF"/>
    <property type="match status" value="1"/>
</dbReference>
<dbReference type="FunFam" id="1.20.900.10:FF:000004">
    <property type="entry name" value="Rho guanine nucleotide exchange factor 2"/>
    <property type="match status" value="1"/>
</dbReference>
<evidence type="ECO:0000256" key="5">
    <source>
        <dbReference type="ARBA" id="ARBA00022723"/>
    </source>
</evidence>
<comment type="subcellular location">
    <subcellularLocation>
        <location evidence="1">Cytoplasm</location>
    </subcellularLocation>
</comment>
<dbReference type="PROSITE" id="PS50081">
    <property type="entry name" value="ZF_DAG_PE_2"/>
    <property type="match status" value="1"/>
</dbReference>
<dbReference type="EMBL" id="KL206993">
    <property type="protein sequence ID" value="KFV88292.1"/>
    <property type="molecule type" value="Genomic_DNA"/>
</dbReference>
<evidence type="ECO:0000256" key="9">
    <source>
        <dbReference type="SAM" id="Coils"/>
    </source>
</evidence>
<dbReference type="CDD" id="cd14680">
    <property type="entry name" value="PH_p190RhoGEF"/>
    <property type="match status" value="1"/>
</dbReference>
<dbReference type="Pfam" id="PF17838">
    <property type="entry name" value="PH_16"/>
    <property type="match status" value="1"/>
</dbReference>
<dbReference type="SUPFAM" id="SSF48065">
    <property type="entry name" value="DBL homology domain (DH-domain)"/>
    <property type="match status" value="1"/>
</dbReference>
<evidence type="ECO:0000259" key="12">
    <source>
        <dbReference type="PROSITE" id="PS50010"/>
    </source>
</evidence>
<evidence type="ECO:0000256" key="10">
    <source>
        <dbReference type="SAM" id="MobiDB-lite"/>
    </source>
</evidence>
<dbReference type="Gene3D" id="1.20.900.10">
    <property type="entry name" value="Dbl homology (DH) domain"/>
    <property type="match status" value="1"/>
</dbReference>
<dbReference type="FunFam" id="2.30.29.30:FF:000021">
    <property type="entry name" value="Rho guanine nucleotide exchange factor 2"/>
    <property type="match status" value="1"/>
</dbReference>
<dbReference type="SUPFAM" id="SSF57889">
    <property type="entry name" value="Cysteine-rich domain"/>
    <property type="match status" value="1"/>
</dbReference>
<dbReference type="Proteomes" id="UP000053584">
    <property type="component" value="Unassembled WGS sequence"/>
</dbReference>
<keyword evidence="4" id="KW-0344">Guanine-nucleotide releasing factor</keyword>
<feature type="region of interest" description="Disordered" evidence="10">
    <location>
        <begin position="150"/>
        <end position="184"/>
    </location>
</feature>
<dbReference type="PROSITE" id="PS50010">
    <property type="entry name" value="DH_2"/>
    <property type="match status" value="1"/>
</dbReference>
<gene>
    <name evidence="14" type="ORF">N308_15564</name>
</gene>
<dbReference type="Gene3D" id="3.30.60.20">
    <property type="match status" value="1"/>
</dbReference>
<dbReference type="PANTHER" id="PTHR13944">
    <property type="entry name" value="AGAP007712-PA"/>
    <property type="match status" value="1"/>
</dbReference>
<evidence type="ECO:0000256" key="1">
    <source>
        <dbReference type="ARBA" id="ARBA00004496"/>
    </source>
</evidence>
<dbReference type="InterPro" id="IPR002219">
    <property type="entry name" value="PKC_DAG/PE"/>
</dbReference>
<dbReference type="SUPFAM" id="SSF50729">
    <property type="entry name" value="PH domain-like"/>
    <property type="match status" value="1"/>
</dbReference>
<keyword evidence="6" id="KW-0863">Zinc-finger</keyword>
<dbReference type="SMART" id="SM00233">
    <property type="entry name" value="PH"/>
    <property type="match status" value="1"/>
</dbReference>
<dbReference type="InterPro" id="IPR035899">
    <property type="entry name" value="DBL_dom_sf"/>
</dbReference>
<feature type="domain" description="DH" evidence="12">
    <location>
        <begin position="247"/>
        <end position="443"/>
    </location>
</feature>
<evidence type="ECO:0000256" key="8">
    <source>
        <dbReference type="ARBA" id="ARBA00023054"/>
    </source>
</evidence>
<evidence type="ECO:0000256" key="3">
    <source>
        <dbReference type="ARBA" id="ARBA00022553"/>
    </source>
</evidence>
<protein>
    <submittedName>
        <fullName evidence="14">Rho guanine nucleotide exchange factor 28</fullName>
    </submittedName>
</protein>
<organism evidence="14 15">
    <name type="scientific">Struthio camelus australis</name>
    <dbReference type="NCBI Taxonomy" id="441894"/>
    <lineage>
        <taxon>Eukaryota</taxon>
        <taxon>Metazoa</taxon>
        <taxon>Chordata</taxon>
        <taxon>Craniata</taxon>
        <taxon>Vertebrata</taxon>
        <taxon>Euteleostomi</taxon>
        <taxon>Archelosauria</taxon>
        <taxon>Archosauria</taxon>
        <taxon>Dinosauria</taxon>
        <taxon>Saurischia</taxon>
        <taxon>Theropoda</taxon>
        <taxon>Coelurosauria</taxon>
        <taxon>Aves</taxon>
        <taxon>Palaeognathae</taxon>
        <taxon>Struthioniformes</taxon>
        <taxon>Struthionidae</taxon>
        <taxon>Struthio</taxon>
    </lineage>
</organism>
<dbReference type="InterPro" id="IPR000219">
    <property type="entry name" value="DH_dom"/>
</dbReference>
<evidence type="ECO:0000259" key="13">
    <source>
        <dbReference type="PROSITE" id="PS50081"/>
    </source>
</evidence>
<dbReference type="GO" id="GO:0005737">
    <property type="term" value="C:cytoplasm"/>
    <property type="evidence" value="ECO:0007669"/>
    <property type="project" value="UniProtKB-SubCell"/>
</dbReference>
<dbReference type="Gene3D" id="2.30.29.30">
    <property type="entry name" value="Pleckstrin-homology domain (PH domain)/Phosphotyrosine-binding domain (PTB)"/>
    <property type="match status" value="1"/>
</dbReference>
<dbReference type="InterPro" id="IPR037819">
    <property type="entry name" value="ARHGEF28_PH"/>
</dbReference>
<dbReference type="AlphaFoldDB" id="A0A093IAY9"/>
<keyword evidence="2" id="KW-0963">Cytoplasm</keyword>
<evidence type="ECO:0000313" key="15">
    <source>
        <dbReference type="Proteomes" id="UP000053584"/>
    </source>
</evidence>
<dbReference type="GO" id="GO:0000902">
    <property type="term" value="P:cell morphogenesis"/>
    <property type="evidence" value="ECO:0007669"/>
    <property type="project" value="TreeGrafter"/>
</dbReference>